<reference evidence="4" key="1">
    <citation type="submission" date="2016-10" db="EMBL/GenBank/DDBJ databases">
        <authorList>
            <person name="de Groot N.N."/>
        </authorList>
    </citation>
    <scope>NUCLEOTIDE SEQUENCE [LARGE SCALE GENOMIC DNA]</scope>
    <source>
        <strain evidence="4">10nlg</strain>
    </source>
</reference>
<comment type="similarity">
    <text evidence="1">Belongs to the glycosyl hydrolase 13 family.</text>
</comment>
<dbReference type="NCBIfam" id="TIGR02104">
    <property type="entry name" value="pulA_typeI"/>
    <property type="match status" value="1"/>
</dbReference>
<dbReference type="SUPFAM" id="SSF81296">
    <property type="entry name" value="E set domains"/>
    <property type="match status" value="1"/>
</dbReference>
<dbReference type="STRING" id="1464123.SAMN05444126_11667"/>
<dbReference type="Pfam" id="PF02922">
    <property type="entry name" value="CBM_48"/>
    <property type="match status" value="1"/>
</dbReference>
<dbReference type="InterPro" id="IPR006047">
    <property type="entry name" value="GH13_cat_dom"/>
</dbReference>
<dbReference type="Gene3D" id="2.60.40.10">
    <property type="entry name" value="Immunoglobulins"/>
    <property type="match status" value="1"/>
</dbReference>
<organism evidence="3 4">
    <name type="scientific">Salisediminibacterium halotolerans</name>
    <dbReference type="NCBI Taxonomy" id="517425"/>
    <lineage>
        <taxon>Bacteria</taxon>
        <taxon>Bacillati</taxon>
        <taxon>Bacillota</taxon>
        <taxon>Bacilli</taxon>
        <taxon>Bacillales</taxon>
        <taxon>Bacillaceae</taxon>
        <taxon>Salisediminibacterium</taxon>
    </lineage>
</organism>
<dbReference type="EMBL" id="FOGV01000016">
    <property type="protein sequence ID" value="SES14371.1"/>
    <property type="molecule type" value="Genomic_DNA"/>
</dbReference>
<sequence length="705" mass="80924">MRQVTGWIDEPNRVKLIGAGLHNRIHIYDPAVILGEKERINLTVVNIDGDEADLVSDKYIYPGEERTIYIRDLSAPVHAGAVVRSEWFERMYDDSSNTFGALYEKTKTVFRVWSPTATKMSVEVNGRQYRMKRSFLGTWERTVRGDLHGARYLYIATVQGVKARVIDPYTKSLTANSKHGVVLDLSKTTPKQFLYEAKNRPEHLQDSIIYELHVRDATVHKDSGVCYKGKFAGLTERNTTTSDGYPTGLNYISNLGVTHVQLLPVNDFARVDDRKPETGYNWGYDPLFFQAPEGSYATDPVDPECRIRELKKLVHVFHEEELGVILDVVYNHVYIMEESPFEMLVPGYYFRYTDDGKVSNGTGVGNDIATERPMVRKFILDTIDYWLNEYNVDGFRFDLMGIMDIVTMQEIVKRTKEESKPIMLLGEGWDMPTALPTEERAASHQSHRLAGLRFFNDLFRDSIKGSSFHLEDRGYINGGGRYVERLEQLVSGSWIPEDQPIPPLVEDVRQNVNYVECHDNHTLWDRLKVSNPDAGELSRRKMHQLATAITILSQGVPFIHAGQEFYRTKYGDGNSYISGDEINQLDWQRAESFAEDVAWICKLIEIRNACEGFRKRSNTAVEERLYSFQTPEPVYGWMMFGYDEDIAVYLNPVDRSFQIQIPSLGNWSLMASNQREELFSTQSMLGNQTELFPYECLIVKKAYNS</sequence>
<evidence type="ECO:0000313" key="4">
    <source>
        <dbReference type="Proteomes" id="UP000199318"/>
    </source>
</evidence>
<dbReference type="InterPro" id="IPR004193">
    <property type="entry name" value="Glyco_hydro_13_N"/>
</dbReference>
<dbReference type="SMR" id="A0A1H9UYH0"/>
<dbReference type="CDD" id="cd02860">
    <property type="entry name" value="E_set_Pullulanase"/>
    <property type="match status" value="1"/>
</dbReference>
<dbReference type="InterPro" id="IPR014756">
    <property type="entry name" value="Ig_E-set"/>
</dbReference>
<dbReference type="GO" id="GO:0005975">
    <property type="term" value="P:carbohydrate metabolic process"/>
    <property type="evidence" value="ECO:0007669"/>
    <property type="project" value="InterPro"/>
</dbReference>
<dbReference type="GO" id="GO:0004553">
    <property type="term" value="F:hydrolase activity, hydrolyzing O-glycosyl compounds"/>
    <property type="evidence" value="ECO:0007669"/>
    <property type="project" value="InterPro"/>
</dbReference>
<evidence type="ECO:0000259" key="2">
    <source>
        <dbReference type="SMART" id="SM00642"/>
    </source>
</evidence>
<comment type="caution">
    <text evidence="3">The sequence shown here is derived from an EMBL/GenBank/DDBJ whole genome shotgun (WGS) entry which is preliminary data.</text>
</comment>
<evidence type="ECO:0000256" key="1">
    <source>
        <dbReference type="ARBA" id="ARBA00008061"/>
    </source>
</evidence>
<dbReference type="SMART" id="SM00642">
    <property type="entry name" value="Aamy"/>
    <property type="match status" value="1"/>
</dbReference>
<dbReference type="SUPFAM" id="SSF51445">
    <property type="entry name" value="(Trans)glycosidases"/>
    <property type="match status" value="1"/>
</dbReference>
<dbReference type="RefSeq" id="WP_177169712.1">
    <property type="nucleotide sequence ID" value="NZ_FOGV01000016.1"/>
</dbReference>
<evidence type="ECO:0000313" key="3">
    <source>
        <dbReference type="EMBL" id="SES14371.1"/>
    </source>
</evidence>
<protein>
    <submittedName>
        <fullName evidence="3">Pullulanase</fullName>
    </submittedName>
</protein>
<dbReference type="CDD" id="cd11341">
    <property type="entry name" value="AmyAc_Pullulanase_LD-like"/>
    <property type="match status" value="1"/>
</dbReference>
<proteinExistence type="inferred from homology"/>
<dbReference type="PANTHER" id="PTHR43002">
    <property type="entry name" value="GLYCOGEN DEBRANCHING ENZYME"/>
    <property type="match status" value="1"/>
</dbReference>
<dbReference type="Proteomes" id="UP000199318">
    <property type="component" value="Unassembled WGS sequence"/>
</dbReference>
<dbReference type="Gene3D" id="3.20.20.80">
    <property type="entry name" value="Glycosidases"/>
    <property type="match status" value="1"/>
</dbReference>
<dbReference type="InterPro" id="IPR011840">
    <property type="entry name" value="PulA_typeI"/>
</dbReference>
<dbReference type="InterPro" id="IPR013783">
    <property type="entry name" value="Ig-like_fold"/>
</dbReference>
<feature type="domain" description="Glycosyl hydrolase family 13 catalytic" evidence="2">
    <location>
        <begin position="207"/>
        <end position="614"/>
    </location>
</feature>
<name>A0A1H9UYH0_9BACI</name>
<accession>A0A1H9UYH0</accession>
<keyword evidence="4" id="KW-1185">Reference proteome</keyword>
<gene>
    <name evidence="3" type="ORF">SAMN05444126_11667</name>
</gene>
<dbReference type="AlphaFoldDB" id="A0A1H9UYH0"/>
<dbReference type="InterPro" id="IPR017853">
    <property type="entry name" value="GH"/>
</dbReference>